<accession>A0A1E1G7T9</accession>
<feature type="signal peptide" evidence="1">
    <location>
        <begin position="1"/>
        <end position="21"/>
    </location>
</feature>
<evidence type="ECO:0000313" key="2">
    <source>
        <dbReference type="EMBL" id="BAV78824.1"/>
    </source>
</evidence>
<dbReference type="AlphaFoldDB" id="A0A1E1G7T9"/>
<proteinExistence type="evidence at transcript level"/>
<name>A0A1E1G7T9_PLAST</name>
<gene>
    <name evidence="2" type="primary">Proc</name>
</gene>
<evidence type="ECO:0000256" key="1">
    <source>
        <dbReference type="SAM" id="SignalP"/>
    </source>
</evidence>
<protein>
    <submittedName>
        <fullName evidence="2">Proctolin</fullName>
    </submittedName>
</protein>
<feature type="chain" id="PRO_5009113514" evidence="1">
    <location>
        <begin position="22"/>
        <end position="78"/>
    </location>
</feature>
<dbReference type="EMBL" id="LC146520">
    <property type="protein sequence ID" value="BAV78824.1"/>
    <property type="molecule type" value="mRNA"/>
</dbReference>
<keyword evidence="1" id="KW-0732">Signal</keyword>
<sequence length="78" mass="9231">MYKQSLACLLALMMLLALTEARYLPTRSQDDRLLRLRQLLKDLLENDIDPVEHPMAGFEPRLYKREAVAYDRPVQYLH</sequence>
<reference evidence="2" key="1">
    <citation type="submission" date="2016-04" db="EMBL/GenBank/DDBJ databases">
        <title>Identification of allatostatic molecules in the brown-winged green bug Plautia stali.</title>
        <authorList>
            <person name="Matsumoto K."/>
            <person name="Suetsugu Y."/>
            <person name="Tanaka Y."/>
            <person name="Kotaki T."/>
            <person name="Goto S.G."/>
            <person name="Shinoda T."/>
            <person name="Shiga S."/>
        </authorList>
    </citation>
    <scope>NUCLEOTIDE SEQUENCE</scope>
</reference>
<organism evidence="2">
    <name type="scientific">Plautia stali</name>
    <name type="common">Stink bug</name>
    <dbReference type="NCBI Taxonomy" id="106108"/>
    <lineage>
        <taxon>Eukaryota</taxon>
        <taxon>Metazoa</taxon>
        <taxon>Ecdysozoa</taxon>
        <taxon>Arthropoda</taxon>
        <taxon>Hexapoda</taxon>
        <taxon>Insecta</taxon>
        <taxon>Pterygota</taxon>
        <taxon>Neoptera</taxon>
        <taxon>Paraneoptera</taxon>
        <taxon>Hemiptera</taxon>
        <taxon>Heteroptera</taxon>
        <taxon>Panheteroptera</taxon>
        <taxon>Pentatomomorpha</taxon>
        <taxon>Pentatomoidea</taxon>
        <taxon>Pentatomidae</taxon>
        <taxon>Pentatominae</taxon>
        <taxon>Plautia</taxon>
    </lineage>
</organism>